<reference evidence="14 15" key="1">
    <citation type="journal article" date="2016" name="Int. J. Syst. Evol. Microbiol.">
        <title>Acidipila dinghuensis sp. nov., an acidobacterium isolated from forest soil.</title>
        <authorList>
            <person name="Jiang Y.W."/>
            <person name="Wang J."/>
            <person name="Chen M.H."/>
            <person name="Lv Y.Y."/>
            <person name="Qiu L.H."/>
        </authorList>
    </citation>
    <scope>NUCLEOTIDE SEQUENCE [LARGE SCALE GENOMIC DNA]</scope>
    <source>
        <strain evidence="14 15">DHOF10</strain>
    </source>
</reference>
<dbReference type="PANTHER" id="PTHR30046">
    <property type="entry name" value="FLAGELLAR M-RING PROTEIN"/>
    <property type="match status" value="1"/>
</dbReference>
<feature type="region of interest" description="Disordered" evidence="10">
    <location>
        <begin position="314"/>
        <end position="368"/>
    </location>
</feature>
<evidence type="ECO:0000256" key="11">
    <source>
        <dbReference type="SAM" id="Phobius"/>
    </source>
</evidence>
<feature type="transmembrane region" description="Helical" evidence="11">
    <location>
        <begin position="61"/>
        <end position="80"/>
    </location>
</feature>
<comment type="subcellular location">
    <subcellularLocation>
        <location evidence="1 9">Bacterial flagellum basal body</location>
    </subcellularLocation>
    <subcellularLocation>
        <location evidence="2">Cell membrane</location>
        <topology evidence="2">Multi-pass membrane protein</topology>
    </subcellularLocation>
</comment>
<keyword evidence="8 9" id="KW-0975">Bacterial flagellum</keyword>
<dbReference type="EMBL" id="SDMK01000002">
    <property type="protein sequence ID" value="RXS95671.1"/>
    <property type="molecule type" value="Genomic_DNA"/>
</dbReference>
<dbReference type="Pfam" id="PF08345">
    <property type="entry name" value="YscJ_FliF_C"/>
    <property type="match status" value="1"/>
</dbReference>
<evidence type="ECO:0000256" key="8">
    <source>
        <dbReference type="ARBA" id="ARBA00023143"/>
    </source>
</evidence>
<name>A0A4Q1SF35_9BACT</name>
<dbReference type="Pfam" id="PF01514">
    <property type="entry name" value="YscJ_FliF"/>
    <property type="match status" value="1"/>
</dbReference>
<accession>A0A4Q1SF35</accession>
<dbReference type="Proteomes" id="UP000290253">
    <property type="component" value="Unassembled WGS sequence"/>
</dbReference>
<feature type="transmembrane region" description="Helical" evidence="11">
    <location>
        <begin position="462"/>
        <end position="480"/>
    </location>
</feature>
<dbReference type="AlphaFoldDB" id="A0A4Q1SF35"/>
<dbReference type="GO" id="GO:0071973">
    <property type="term" value="P:bacterial-type flagellum-dependent cell motility"/>
    <property type="evidence" value="ECO:0007669"/>
    <property type="project" value="InterPro"/>
</dbReference>
<dbReference type="InterPro" id="IPR045851">
    <property type="entry name" value="AMP-bd_C_sf"/>
</dbReference>
<feature type="compositionally biased region" description="Polar residues" evidence="10">
    <location>
        <begin position="348"/>
        <end position="365"/>
    </location>
</feature>
<gene>
    <name evidence="14" type="primary">fliF</name>
    <name evidence="14" type="ORF">ESZ00_14045</name>
</gene>
<keyword evidence="7 11" id="KW-0472">Membrane</keyword>
<dbReference type="InterPro" id="IPR043427">
    <property type="entry name" value="YscJ/FliF"/>
</dbReference>
<dbReference type="OrthoDB" id="9807026at2"/>
<evidence type="ECO:0000256" key="2">
    <source>
        <dbReference type="ARBA" id="ARBA00004651"/>
    </source>
</evidence>
<dbReference type="GO" id="GO:0009431">
    <property type="term" value="C:bacterial-type flagellum basal body, MS ring"/>
    <property type="evidence" value="ECO:0007669"/>
    <property type="project" value="InterPro"/>
</dbReference>
<sequence>MAERDAQTETRAEIRPEMRGEGAASTGGARSLRERAAPAVALAFGRFLEGWQRLERRQRQWLGIGAVLALLSIIAVGWYATRTDWRTLYSGLDTEDEREMATALSGAGIPYNVTPDGGTLRVPADSLDKARLLTAAKGGPRSGRMGFDLFDKPNWIGSEFEEKVNYQRALEGELEHTISTLADVESARVNLVLPHDSLFSEQQRDAKASVVLKLRHRDLSTESAEAIRNLVAASVDDLHAENVVLVDSTGRQLGKKSSSVETAALEQSMADKLMATLEPVAGVGNVHASVDLDYDTAASDEVDETYDPNTVVTLTSQKSDREATPAPAATGVPGTASNAPNTQPPVYPSSTSSLESAKQESNTYAASKRVRHVTQGAGRLHRVNAAVLINYQQVGTGKQARWQPRSQEEMTRMTDLVKATVGYDATRGDLVSVESLPFDESGLAPAPLGERLMQTAGQAAPLFRYGGLLLCALVLFWFVIRPVMRQVQAIATPPALPAPAANVAALPAAAEATPEEVAAERQRLQAQAVFDSVSEHLRREPQQSTRLLQSWIHTDA</sequence>
<dbReference type="PRINTS" id="PR01009">
    <property type="entry name" value="FLGMRINGFLIF"/>
</dbReference>
<dbReference type="InterPro" id="IPR013556">
    <property type="entry name" value="Flag_M-ring_C"/>
</dbReference>
<keyword evidence="6 11" id="KW-1133">Transmembrane helix</keyword>
<keyword evidence="5 11" id="KW-0812">Transmembrane</keyword>
<feature type="compositionally biased region" description="Low complexity" evidence="10">
    <location>
        <begin position="324"/>
        <end position="336"/>
    </location>
</feature>
<dbReference type="GO" id="GO:0005886">
    <property type="term" value="C:plasma membrane"/>
    <property type="evidence" value="ECO:0007669"/>
    <property type="project" value="UniProtKB-SubCell"/>
</dbReference>
<keyword evidence="15" id="KW-1185">Reference proteome</keyword>
<dbReference type="InterPro" id="IPR006182">
    <property type="entry name" value="FliF_N_dom"/>
</dbReference>
<keyword evidence="14" id="KW-0282">Flagellum</keyword>
<keyword evidence="14" id="KW-0966">Cell projection</keyword>
<feature type="domain" description="Flagellar M-ring C-terminal" evidence="13">
    <location>
        <begin position="277"/>
        <end position="438"/>
    </location>
</feature>
<evidence type="ECO:0000256" key="5">
    <source>
        <dbReference type="ARBA" id="ARBA00022692"/>
    </source>
</evidence>
<feature type="compositionally biased region" description="Basic and acidic residues" evidence="10">
    <location>
        <begin position="1"/>
        <end position="20"/>
    </location>
</feature>
<comment type="similarity">
    <text evidence="3 9">Belongs to the FliF family.</text>
</comment>
<feature type="region of interest" description="Disordered" evidence="10">
    <location>
        <begin position="1"/>
        <end position="31"/>
    </location>
</feature>
<evidence type="ECO:0000256" key="6">
    <source>
        <dbReference type="ARBA" id="ARBA00022989"/>
    </source>
</evidence>
<evidence type="ECO:0000259" key="12">
    <source>
        <dbReference type="Pfam" id="PF01514"/>
    </source>
</evidence>
<evidence type="ECO:0000313" key="14">
    <source>
        <dbReference type="EMBL" id="RXS95671.1"/>
    </source>
</evidence>
<dbReference type="GO" id="GO:0003774">
    <property type="term" value="F:cytoskeletal motor activity"/>
    <property type="evidence" value="ECO:0007669"/>
    <property type="project" value="InterPro"/>
</dbReference>
<evidence type="ECO:0000256" key="1">
    <source>
        <dbReference type="ARBA" id="ARBA00004117"/>
    </source>
</evidence>
<protein>
    <recommendedName>
        <fullName evidence="9">Flagellar M-ring protein</fullName>
    </recommendedName>
</protein>
<evidence type="ECO:0000256" key="7">
    <source>
        <dbReference type="ARBA" id="ARBA00023136"/>
    </source>
</evidence>
<evidence type="ECO:0000256" key="4">
    <source>
        <dbReference type="ARBA" id="ARBA00022475"/>
    </source>
</evidence>
<comment type="function">
    <text evidence="9">The M ring may be actively involved in energy transduction.</text>
</comment>
<proteinExistence type="inferred from homology"/>
<evidence type="ECO:0000256" key="3">
    <source>
        <dbReference type="ARBA" id="ARBA00007971"/>
    </source>
</evidence>
<keyword evidence="14" id="KW-0969">Cilium</keyword>
<dbReference type="InterPro" id="IPR000067">
    <property type="entry name" value="FlgMring_FliF"/>
</dbReference>
<dbReference type="PANTHER" id="PTHR30046:SF0">
    <property type="entry name" value="FLAGELLAR M-RING PROTEIN"/>
    <property type="match status" value="1"/>
</dbReference>
<dbReference type="PIRSF" id="PIRSF004862">
    <property type="entry name" value="FliF"/>
    <property type="match status" value="1"/>
</dbReference>
<dbReference type="NCBIfam" id="TIGR00206">
    <property type="entry name" value="fliF"/>
    <property type="match status" value="1"/>
</dbReference>
<evidence type="ECO:0000256" key="9">
    <source>
        <dbReference type="PIRNR" id="PIRNR004862"/>
    </source>
</evidence>
<evidence type="ECO:0000313" key="15">
    <source>
        <dbReference type="Proteomes" id="UP000290253"/>
    </source>
</evidence>
<feature type="domain" description="Flagellar M-ring N-terminal" evidence="12">
    <location>
        <begin position="81"/>
        <end position="253"/>
    </location>
</feature>
<evidence type="ECO:0000256" key="10">
    <source>
        <dbReference type="SAM" id="MobiDB-lite"/>
    </source>
</evidence>
<dbReference type="Gene3D" id="3.30.300.30">
    <property type="match status" value="1"/>
</dbReference>
<keyword evidence="4" id="KW-1003">Cell membrane</keyword>
<comment type="caution">
    <text evidence="14">The sequence shown here is derived from an EMBL/GenBank/DDBJ whole genome shotgun (WGS) entry which is preliminary data.</text>
</comment>
<evidence type="ECO:0000259" key="13">
    <source>
        <dbReference type="Pfam" id="PF08345"/>
    </source>
</evidence>
<organism evidence="14 15">
    <name type="scientific">Silvibacterium dinghuense</name>
    <dbReference type="NCBI Taxonomy" id="1560006"/>
    <lineage>
        <taxon>Bacteria</taxon>
        <taxon>Pseudomonadati</taxon>
        <taxon>Acidobacteriota</taxon>
        <taxon>Terriglobia</taxon>
        <taxon>Terriglobales</taxon>
        <taxon>Acidobacteriaceae</taxon>
        <taxon>Silvibacterium</taxon>
    </lineage>
</organism>
<dbReference type="RefSeq" id="WP_129208867.1">
    <property type="nucleotide sequence ID" value="NZ_BMGU01000004.1"/>
</dbReference>